<feature type="compositionally biased region" description="Low complexity" evidence="1">
    <location>
        <begin position="142"/>
        <end position="193"/>
    </location>
</feature>
<feature type="compositionally biased region" description="Low complexity" evidence="1">
    <location>
        <begin position="1"/>
        <end position="44"/>
    </location>
</feature>
<evidence type="ECO:0000256" key="1">
    <source>
        <dbReference type="SAM" id="MobiDB-lite"/>
    </source>
</evidence>
<dbReference type="AlphaFoldDB" id="A0A6M1R4P3"/>
<name>A0A6M1R4P3_9ACTN</name>
<accession>A0A6M1R4P3</accession>
<dbReference type="EMBL" id="JAALAA010000019">
    <property type="protein sequence ID" value="NGN95076.1"/>
    <property type="molecule type" value="Genomic_DNA"/>
</dbReference>
<evidence type="ECO:0000313" key="2">
    <source>
        <dbReference type="EMBL" id="NGN95076.1"/>
    </source>
</evidence>
<reference evidence="2 3" key="1">
    <citation type="submission" date="2020-02" db="EMBL/GenBank/DDBJ databases">
        <title>Whole-genome analyses of novel actinobacteria.</title>
        <authorList>
            <person name="Sahin N."/>
        </authorList>
    </citation>
    <scope>NUCLEOTIDE SEQUENCE [LARGE SCALE GENOMIC DNA]</scope>
    <source>
        <strain evidence="2 3">KC13</strain>
    </source>
</reference>
<dbReference type="Gene3D" id="2.60.40.10">
    <property type="entry name" value="Immunoglobulins"/>
    <property type="match status" value="1"/>
</dbReference>
<feature type="non-terminal residue" evidence="2">
    <location>
        <position position="1"/>
    </location>
</feature>
<protein>
    <submittedName>
        <fullName evidence="2">Uncharacterized protein</fullName>
    </submittedName>
</protein>
<feature type="compositionally biased region" description="Gly residues" evidence="1">
    <location>
        <begin position="130"/>
        <end position="141"/>
    </location>
</feature>
<proteinExistence type="predicted"/>
<dbReference type="PANTHER" id="PTHR17571:SF34">
    <property type="entry name" value="ACROSOMAL PROTEIN SP-10"/>
    <property type="match status" value="1"/>
</dbReference>
<dbReference type="InterPro" id="IPR052671">
    <property type="entry name" value="Acrosomal_SP-10-like"/>
</dbReference>
<feature type="compositionally biased region" description="Polar residues" evidence="1">
    <location>
        <begin position="220"/>
        <end position="231"/>
    </location>
</feature>
<dbReference type="Proteomes" id="UP000483261">
    <property type="component" value="Unassembled WGS sequence"/>
</dbReference>
<gene>
    <name evidence="2" type="ORF">G5C66_20350</name>
</gene>
<dbReference type="InterPro" id="IPR013783">
    <property type="entry name" value="Ig-like_fold"/>
</dbReference>
<comment type="caution">
    <text evidence="2">The sequence shown here is derived from an EMBL/GenBank/DDBJ whole genome shotgun (WGS) entry which is preliminary data.</text>
</comment>
<dbReference type="GO" id="GO:0005975">
    <property type="term" value="P:carbohydrate metabolic process"/>
    <property type="evidence" value="ECO:0007669"/>
    <property type="project" value="UniProtKB-ARBA"/>
</dbReference>
<keyword evidence="3" id="KW-1185">Reference proteome</keyword>
<feature type="compositionally biased region" description="Polar residues" evidence="1">
    <location>
        <begin position="79"/>
        <end position="118"/>
    </location>
</feature>
<feature type="compositionally biased region" description="Gly residues" evidence="1">
    <location>
        <begin position="58"/>
        <end position="71"/>
    </location>
</feature>
<dbReference type="PANTHER" id="PTHR17571">
    <property type="entry name" value="URINARY PROTEIN RUP /ACROSOMAL PROTEIN SP-10"/>
    <property type="match status" value="1"/>
</dbReference>
<sequence>GSEQPSGEQPSGEQPSGEQPSGEQPSGEQPSGEQPSGEQPSGEEPAGEEPSSDNPLGGLLGGSNPLGGLTGGLPLPGSEQPSGEQPSGEQPSGEQPSGEQPSGEQPSGEQPSGEQPSGGSDAPASDPVGGLLGGLTGGMNLPGGTLPLPGTSQPSGDQPAGQQPSGQQPSGQQPSGSQPGSTQPSQPNQPTQQDTLSFKVGAPGINGQAAGRAPGASVEPGSTMTISVPVTNNGTAPITDVKAQVPGDQGLTDMACSNAAIQPGATSVCQVRVPAQSGNVKMSMNIIVTSADGQQMTKLCNIYYNAQQKAAKVAFTGKVLFNGQSVQAASQAPISTNDPSTLTFEVTNRGNAAITSMSGYSSVGQMTCASQRLEPGQTTTCTVTFTPKKGENAVNIKMTARDQAGNASGASFRFCYTANSFTANTPANSSASVPAAH</sequence>
<feature type="region of interest" description="Disordered" evidence="1">
    <location>
        <begin position="1"/>
        <end position="231"/>
    </location>
</feature>
<evidence type="ECO:0000313" key="3">
    <source>
        <dbReference type="Proteomes" id="UP000483261"/>
    </source>
</evidence>
<organism evidence="2 3">
    <name type="scientific">Nocardioides turkmenicus</name>
    <dbReference type="NCBI Taxonomy" id="2711220"/>
    <lineage>
        <taxon>Bacteria</taxon>
        <taxon>Bacillati</taxon>
        <taxon>Actinomycetota</taxon>
        <taxon>Actinomycetes</taxon>
        <taxon>Propionibacteriales</taxon>
        <taxon>Nocardioidaceae</taxon>
        <taxon>Nocardioides</taxon>
    </lineage>
</organism>